<feature type="domain" description="VOC" evidence="1">
    <location>
        <begin position="3"/>
        <end position="128"/>
    </location>
</feature>
<accession>A0A328BNB8</accession>
<sequence>MATKIFVNLPVRDLNASVAFFTRLGYQFNPQFTDEKATCMVVSDDIYVMLLVESFFQTFTPKAVTDARQANEAIICLSVDSRTEVDRLVDAALGGGARSLPDDEHGAEFMYARNFEDLDGHLWNILYMDPSFVQQPEAAAPAEARA</sequence>
<evidence type="ECO:0000259" key="1">
    <source>
        <dbReference type="PROSITE" id="PS51819"/>
    </source>
</evidence>
<dbReference type="PANTHER" id="PTHR36503:SF2">
    <property type="entry name" value="BLR2408 PROTEIN"/>
    <property type="match status" value="1"/>
</dbReference>
<dbReference type="GO" id="GO:0051213">
    <property type="term" value="F:dioxygenase activity"/>
    <property type="evidence" value="ECO:0007669"/>
    <property type="project" value="UniProtKB-KW"/>
</dbReference>
<protein>
    <submittedName>
        <fullName evidence="2">Glyoxalase/bleomycin resistance/extradiol dioxygenase family protein</fullName>
    </submittedName>
</protein>
<dbReference type="SUPFAM" id="SSF54593">
    <property type="entry name" value="Glyoxalase/Bleomycin resistance protein/Dihydroxybiphenyl dioxygenase"/>
    <property type="match status" value="1"/>
</dbReference>
<organism evidence="2 3">
    <name type="scientific">Hymenobacter edaphi</name>
    <dbReference type="NCBI Taxonomy" id="2211146"/>
    <lineage>
        <taxon>Bacteria</taxon>
        <taxon>Pseudomonadati</taxon>
        <taxon>Bacteroidota</taxon>
        <taxon>Cytophagia</taxon>
        <taxon>Cytophagales</taxon>
        <taxon>Hymenobacteraceae</taxon>
        <taxon>Hymenobacter</taxon>
    </lineage>
</organism>
<dbReference type="OrthoDB" id="9798430at2"/>
<keyword evidence="2" id="KW-0560">Oxidoreductase</keyword>
<evidence type="ECO:0000313" key="2">
    <source>
        <dbReference type="EMBL" id="RAK68175.1"/>
    </source>
</evidence>
<keyword evidence="3" id="KW-1185">Reference proteome</keyword>
<dbReference type="Gene3D" id="3.10.180.10">
    <property type="entry name" value="2,3-Dihydroxybiphenyl 1,2-Dioxygenase, domain 1"/>
    <property type="match status" value="1"/>
</dbReference>
<evidence type="ECO:0000313" key="3">
    <source>
        <dbReference type="Proteomes" id="UP000248553"/>
    </source>
</evidence>
<keyword evidence="2" id="KW-0223">Dioxygenase</keyword>
<dbReference type="InterPro" id="IPR029068">
    <property type="entry name" value="Glyas_Bleomycin-R_OHBP_Dase"/>
</dbReference>
<reference evidence="3" key="1">
    <citation type="submission" date="2018-05" db="EMBL/GenBank/DDBJ databases">
        <authorList>
            <person name="Nie L."/>
        </authorList>
    </citation>
    <scope>NUCLEOTIDE SEQUENCE [LARGE SCALE GENOMIC DNA]</scope>
    <source>
        <strain evidence="3">NL</strain>
    </source>
</reference>
<dbReference type="Pfam" id="PF22677">
    <property type="entry name" value="Ble-like_N"/>
    <property type="match status" value="1"/>
</dbReference>
<dbReference type="InterPro" id="IPR037523">
    <property type="entry name" value="VOC_core"/>
</dbReference>
<proteinExistence type="predicted"/>
<dbReference type="PANTHER" id="PTHR36503">
    <property type="entry name" value="BLR2520 PROTEIN"/>
    <property type="match status" value="1"/>
</dbReference>
<comment type="caution">
    <text evidence="2">The sequence shown here is derived from an EMBL/GenBank/DDBJ whole genome shotgun (WGS) entry which is preliminary data.</text>
</comment>
<name>A0A328BNB8_9BACT</name>
<dbReference type="EMBL" id="QHKM01000002">
    <property type="protein sequence ID" value="RAK68175.1"/>
    <property type="molecule type" value="Genomic_DNA"/>
</dbReference>
<dbReference type="CDD" id="cd09012">
    <property type="entry name" value="VOC_like"/>
    <property type="match status" value="1"/>
</dbReference>
<dbReference type="Proteomes" id="UP000248553">
    <property type="component" value="Unassembled WGS sequence"/>
</dbReference>
<dbReference type="PROSITE" id="PS51819">
    <property type="entry name" value="VOC"/>
    <property type="match status" value="1"/>
</dbReference>
<gene>
    <name evidence="2" type="ORF">DLM85_09055</name>
</gene>
<dbReference type="RefSeq" id="WP_111477788.1">
    <property type="nucleotide sequence ID" value="NZ_QHKM01000002.1"/>
</dbReference>
<dbReference type="InterPro" id="IPR053863">
    <property type="entry name" value="Glyoxy/Ble-like_N"/>
</dbReference>
<dbReference type="AlphaFoldDB" id="A0A328BNB8"/>